<dbReference type="NCBIfam" id="TIGR00830">
    <property type="entry name" value="PTBA"/>
    <property type="match status" value="1"/>
</dbReference>
<organism evidence="8 9">
    <name type="scientific">Metabacillus rhizolycopersici</name>
    <dbReference type="NCBI Taxonomy" id="2875709"/>
    <lineage>
        <taxon>Bacteria</taxon>
        <taxon>Bacillati</taxon>
        <taxon>Bacillota</taxon>
        <taxon>Bacilli</taxon>
        <taxon>Bacillales</taxon>
        <taxon>Bacillaceae</taxon>
        <taxon>Metabacillus</taxon>
    </lineage>
</organism>
<feature type="domain" description="PTS EIIA type-1" evidence="7">
    <location>
        <begin position="33"/>
        <end position="137"/>
    </location>
</feature>
<dbReference type="Proteomes" id="UP001165287">
    <property type="component" value="Unassembled WGS sequence"/>
</dbReference>
<evidence type="ECO:0000256" key="1">
    <source>
        <dbReference type="ARBA" id="ARBA00004496"/>
    </source>
</evidence>
<dbReference type="InterPro" id="IPR011055">
    <property type="entry name" value="Dup_hybrid_motif"/>
</dbReference>
<dbReference type="RefSeq" id="WP_224140103.1">
    <property type="nucleotide sequence ID" value="NZ_JAIQUM010000039.1"/>
</dbReference>
<dbReference type="InterPro" id="IPR001127">
    <property type="entry name" value="PTS_EIIA_1_perm"/>
</dbReference>
<sequence>MLKKLFGKKEIAEMEEIFSPLDGEILSLEEVPDPVFAQKMIGEGIAIIPRNGIVVSPVNGKIVNVFPTKHAIGILSNNGLEILIHFGLETVALNGEGFEALVKNNQTVKAGDALLNVNLEVLEKNNKNLVTPIIITNKEKLKSIEHVENLEVNRGESIFKCHLN</sequence>
<dbReference type="PROSITE" id="PS51093">
    <property type="entry name" value="PTS_EIIA_TYPE_1"/>
    <property type="match status" value="1"/>
</dbReference>
<comment type="subcellular location">
    <subcellularLocation>
        <location evidence="1">Cytoplasm</location>
    </subcellularLocation>
</comment>
<comment type="caution">
    <text evidence="8">The sequence shown here is derived from an EMBL/GenBank/DDBJ whole genome shotgun (WGS) entry which is preliminary data.</text>
</comment>
<protein>
    <submittedName>
        <fullName evidence="8">PTS glucose transporter subunit IIA</fullName>
    </submittedName>
</protein>
<keyword evidence="6" id="KW-0418">Kinase</keyword>
<gene>
    <name evidence="8" type="ORF">K9V48_16365</name>
</gene>
<dbReference type="PROSITE" id="PS00371">
    <property type="entry name" value="PTS_EIIA_TYPE_1_HIS"/>
    <property type="match status" value="1"/>
</dbReference>
<dbReference type="PANTHER" id="PTHR45008:SF1">
    <property type="entry name" value="PTS SYSTEM GLUCOSE-SPECIFIC EIIA COMPONENT"/>
    <property type="match status" value="1"/>
</dbReference>
<evidence type="ECO:0000256" key="3">
    <source>
        <dbReference type="ARBA" id="ARBA00022597"/>
    </source>
</evidence>
<dbReference type="PANTHER" id="PTHR45008">
    <property type="entry name" value="PTS SYSTEM GLUCOSE-SPECIFIC EIIA COMPONENT"/>
    <property type="match status" value="1"/>
</dbReference>
<evidence type="ECO:0000259" key="7">
    <source>
        <dbReference type="PROSITE" id="PS51093"/>
    </source>
</evidence>
<keyword evidence="2" id="KW-0813">Transport</keyword>
<dbReference type="Pfam" id="PF00358">
    <property type="entry name" value="PTS_EIIA_1"/>
    <property type="match status" value="1"/>
</dbReference>
<dbReference type="Gene3D" id="2.70.70.10">
    <property type="entry name" value="Glucose Permease (Domain IIA)"/>
    <property type="match status" value="1"/>
</dbReference>
<evidence type="ECO:0000256" key="5">
    <source>
        <dbReference type="ARBA" id="ARBA00022683"/>
    </source>
</evidence>
<dbReference type="EMBL" id="JAIQUM010000039">
    <property type="protein sequence ID" value="MBZ5751781.1"/>
    <property type="molecule type" value="Genomic_DNA"/>
</dbReference>
<reference evidence="8" key="1">
    <citation type="submission" date="2024-05" db="EMBL/GenBank/DDBJ databases">
        <title>Metabacillus sp. nov., isolated from the rhizosphere soil of tomato plants.</title>
        <authorList>
            <person name="Ma R."/>
        </authorList>
    </citation>
    <scope>NUCLEOTIDE SEQUENCE</scope>
    <source>
        <strain evidence="8">DBTR6</strain>
    </source>
</reference>
<keyword evidence="9" id="KW-1185">Reference proteome</keyword>
<proteinExistence type="predicted"/>
<evidence type="ECO:0000256" key="4">
    <source>
        <dbReference type="ARBA" id="ARBA00022679"/>
    </source>
</evidence>
<keyword evidence="5" id="KW-0598">Phosphotransferase system</keyword>
<keyword evidence="3 8" id="KW-0762">Sugar transport</keyword>
<dbReference type="InterPro" id="IPR050890">
    <property type="entry name" value="PTS_EIIA_component"/>
</dbReference>
<evidence type="ECO:0000313" key="9">
    <source>
        <dbReference type="Proteomes" id="UP001165287"/>
    </source>
</evidence>
<evidence type="ECO:0000256" key="6">
    <source>
        <dbReference type="ARBA" id="ARBA00022777"/>
    </source>
</evidence>
<evidence type="ECO:0000256" key="2">
    <source>
        <dbReference type="ARBA" id="ARBA00022448"/>
    </source>
</evidence>
<dbReference type="SUPFAM" id="SSF51261">
    <property type="entry name" value="Duplicated hybrid motif"/>
    <property type="match status" value="1"/>
</dbReference>
<name>A0ABS7UUF5_9BACI</name>
<evidence type="ECO:0000313" key="8">
    <source>
        <dbReference type="EMBL" id="MBZ5751781.1"/>
    </source>
</evidence>
<keyword evidence="4" id="KW-0808">Transferase</keyword>
<accession>A0ABS7UUF5</accession>